<organism evidence="1 2">
    <name type="scientific">Terrimesophilobacter mesophilus</name>
    <dbReference type="NCBI Taxonomy" id="433647"/>
    <lineage>
        <taxon>Bacteria</taxon>
        <taxon>Bacillati</taxon>
        <taxon>Actinomycetota</taxon>
        <taxon>Actinomycetes</taxon>
        <taxon>Micrococcales</taxon>
        <taxon>Microbacteriaceae</taxon>
        <taxon>Terrimesophilobacter</taxon>
    </lineage>
</organism>
<dbReference type="OrthoDB" id="164831at2"/>
<dbReference type="Pfam" id="PF11303">
    <property type="entry name" value="DUF3105"/>
    <property type="match status" value="1"/>
</dbReference>
<keyword evidence="2" id="KW-1185">Reference proteome</keyword>
<accession>A0A4R8VBI7</accession>
<sequence>MAPSKDPAKNAAPTTGKLTVKQEREQRRQVKVAAFKKEQARSKRNRMIGIWGAVAGSVLAVGLVAAIVVVTSIPKTDPSTIELTGLQTWDVPGAVHVDPQPVDYEADYGMNPPAGGPHWGAWLNCGIYTEPQENERAVHALEHGAVWVTYNPDQVTGGELDTLRDRMPKTYSILSPYPGLDSPVVASAWGAQITMDDVKDERLDAFVAKYWQSGTAPELGAACTGAVDGPGRIR</sequence>
<dbReference type="AlphaFoldDB" id="A0A4R8VBI7"/>
<reference evidence="1 2" key="1">
    <citation type="submission" date="2019-03" db="EMBL/GenBank/DDBJ databases">
        <title>Genomics of glacier-inhabiting Cryobacterium strains.</title>
        <authorList>
            <person name="Liu Q."/>
            <person name="Xin Y.-H."/>
        </authorList>
    </citation>
    <scope>NUCLEOTIDE SEQUENCE [LARGE SCALE GENOMIC DNA]</scope>
    <source>
        <strain evidence="1 2">CGMCC 1.10440</strain>
    </source>
</reference>
<protein>
    <submittedName>
        <fullName evidence="1">DUF3105 domain-containing protein</fullName>
    </submittedName>
</protein>
<dbReference type="EMBL" id="SOFI01000003">
    <property type="protein sequence ID" value="TFB80173.1"/>
    <property type="molecule type" value="Genomic_DNA"/>
</dbReference>
<dbReference type="Proteomes" id="UP000298488">
    <property type="component" value="Unassembled WGS sequence"/>
</dbReference>
<evidence type="ECO:0000313" key="2">
    <source>
        <dbReference type="Proteomes" id="UP000298488"/>
    </source>
</evidence>
<dbReference type="RefSeq" id="WP_104096040.1">
    <property type="nucleotide sequence ID" value="NZ_JACHBP010000001.1"/>
</dbReference>
<proteinExistence type="predicted"/>
<name>A0A4R8VBI7_9MICO</name>
<evidence type="ECO:0000313" key="1">
    <source>
        <dbReference type="EMBL" id="TFB80173.1"/>
    </source>
</evidence>
<dbReference type="InterPro" id="IPR021454">
    <property type="entry name" value="DUF3105"/>
</dbReference>
<comment type="caution">
    <text evidence="1">The sequence shown here is derived from an EMBL/GenBank/DDBJ whole genome shotgun (WGS) entry which is preliminary data.</text>
</comment>
<gene>
    <name evidence="1" type="ORF">E3N84_09085</name>
</gene>